<comment type="caution">
    <text evidence="2">The sequence shown here is derived from an EMBL/GenBank/DDBJ whole genome shotgun (WGS) entry which is preliminary data.</text>
</comment>
<reference evidence="2" key="1">
    <citation type="journal article" date="2014" name="Front. Microbiol.">
        <title>High frequency of phylogenetically diverse reductive dehalogenase-homologous genes in deep subseafloor sedimentary metagenomes.</title>
        <authorList>
            <person name="Kawai M."/>
            <person name="Futagami T."/>
            <person name="Toyoda A."/>
            <person name="Takaki Y."/>
            <person name="Nishi S."/>
            <person name="Hori S."/>
            <person name="Arai W."/>
            <person name="Tsubouchi T."/>
            <person name="Morono Y."/>
            <person name="Uchiyama I."/>
            <person name="Ito T."/>
            <person name="Fujiyama A."/>
            <person name="Inagaki F."/>
            <person name="Takami H."/>
        </authorList>
    </citation>
    <scope>NUCLEOTIDE SEQUENCE</scope>
    <source>
        <strain evidence="2">Expedition CK06-06</strain>
    </source>
</reference>
<gene>
    <name evidence="2" type="ORF">S03H2_50910</name>
</gene>
<evidence type="ECO:0000313" key="2">
    <source>
        <dbReference type="EMBL" id="GAH69126.1"/>
    </source>
</evidence>
<keyword evidence="1" id="KW-0175">Coiled coil</keyword>
<feature type="coiled-coil region" evidence="1">
    <location>
        <begin position="9"/>
        <end position="53"/>
    </location>
</feature>
<proteinExistence type="predicted"/>
<accession>X1HG05</accession>
<sequence length="55" mass="6583">MPLLPMYSFEIMQKQLIALHEELEALKGKILSEEDLKKMNEHLEKINKEIRNARF</sequence>
<dbReference type="AlphaFoldDB" id="X1HG05"/>
<organism evidence="2">
    <name type="scientific">marine sediment metagenome</name>
    <dbReference type="NCBI Taxonomy" id="412755"/>
    <lineage>
        <taxon>unclassified sequences</taxon>
        <taxon>metagenomes</taxon>
        <taxon>ecological metagenomes</taxon>
    </lineage>
</organism>
<protein>
    <submittedName>
        <fullName evidence="2">Uncharacterized protein</fullName>
    </submittedName>
</protein>
<evidence type="ECO:0000256" key="1">
    <source>
        <dbReference type="SAM" id="Coils"/>
    </source>
</evidence>
<dbReference type="EMBL" id="BARU01032270">
    <property type="protein sequence ID" value="GAH69126.1"/>
    <property type="molecule type" value="Genomic_DNA"/>
</dbReference>
<name>X1HG05_9ZZZZ</name>